<sequence length="324" mass="37762">MSKMEPCVETGEDDVPFVQLGQYKLRLDLEDLDEEFRERSRIELRETPEVVEKSLARLKELLEAEEELNLPVGEDEFFMKFLRPCKFYTESAFRLLTRFYKFKAKHPELAQDLIPANVRHVFEQDIIKFLPNRCQGGTRIMLIHSGAKWNPKVIALSDLFRTVMMALEIAMIEPKTQVAGVHVILDMQGLTLNHVWQFSPSFAKTVLEFVQECTPVRLKGIHVVNQPFIFKMLYAIFKPFIGEKLKRRLFFHGYDRKSLHSRIPKEDLPACYDGTLDIPDYPGHLLAEMLCRYDKEFELCNVLGYVKEKVIVDSKAISTTKLKR</sequence>
<dbReference type="GO" id="GO:0016020">
    <property type="term" value="C:membrane"/>
    <property type="evidence" value="ECO:0007669"/>
    <property type="project" value="TreeGrafter"/>
</dbReference>
<dbReference type="SMART" id="SM00516">
    <property type="entry name" value="SEC14"/>
    <property type="match status" value="1"/>
</dbReference>
<dbReference type="SUPFAM" id="SSF52087">
    <property type="entry name" value="CRAL/TRIO domain"/>
    <property type="match status" value="1"/>
</dbReference>
<dbReference type="PRINTS" id="PR00180">
    <property type="entry name" value="CRETINALDHBP"/>
</dbReference>
<comment type="caution">
    <text evidence="2">The sequence shown here is derived from an EMBL/GenBank/DDBJ whole genome shotgun (WGS) entry which is preliminary data.</text>
</comment>
<evidence type="ECO:0000313" key="2">
    <source>
        <dbReference type="EMBL" id="KAF2904399.1"/>
    </source>
</evidence>
<dbReference type="PANTHER" id="PTHR10174:SF220">
    <property type="entry name" value="LD41874P"/>
    <property type="match status" value="1"/>
</dbReference>
<organism evidence="2 3">
    <name type="scientific">Ignelater luminosus</name>
    <name type="common">Cucubano</name>
    <name type="synonym">Pyrophorus luminosus</name>
    <dbReference type="NCBI Taxonomy" id="2038154"/>
    <lineage>
        <taxon>Eukaryota</taxon>
        <taxon>Metazoa</taxon>
        <taxon>Ecdysozoa</taxon>
        <taxon>Arthropoda</taxon>
        <taxon>Hexapoda</taxon>
        <taxon>Insecta</taxon>
        <taxon>Pterygota</taxon>
        <taxon>Neoptera</taxon>
        <taxon>Endopterygota</taxon>
        <taxon>Coleoptera</taxon>
        <taxon>Polyphaga</taxon>
        <taxon>Elateriformia</taxon>
        <taxon>Elateroidea</taxon>
        <taxon>Elateridae</taxon>
        <taxon>Agrypninae</taxon>
        <taxon>Pyrophorini</taxon>
        <taxon>Ignelater</taxon>
    </lineage>
</organism>
<proteinExistence type="predicted"/>
<dbReference type="Pfam" id="PF00650">
    <property type="entry name" value="CRAL_TRIO"/>
    <property type="match status" value="1"/>
</dbReference>
<evidence type="ECO:0000313" key="3">
    <source>
        <dbReference type="Proteomes" id="UP000801492"/>
    </source>
</evidence>
<dbReference type="InterPro" id="IPR001251">
    <property type="entry name" value="CRAL-TRIO_dom"/>
</dbReference>
<dbReference type="Gene3D" id="3.40.525.10">
    <property type="entry name" value="CRAL-TRIO lipid binding domain"/>
    <property type="match status" value="1"/>
</dbReference>
<dbReference type="Gene3D" id="1.10.8.20">
    <property type="entry name" value="N-terminal domain of phosphatidylinositol transfer protein sec14p"/>
    <property type="match status" value="1"/>
</dbReference>
<keyword evidence="3" id="KW-1185">Reference proteome</keyword>
<dbReference type="SUPFAM" id="SSF46938">
    <property type="entry name" value="CRAL/TRIO N-terminal domain"/>
    <property type="match status" value="1"/>
</dbReference>
<dbReference type="AlphaFoldDB" id="A0A8K0DHU3"/>
<dbReference type="OrthoDB" id="75724at2759"/>
<accession>A0A8K0DHU3</accession>
<reference evidence="2" key="1">
    <citation type="submission" date="2019-08" db="EMBL/GenBank/DDBJ databases">
        <title>The genome of the North American firefly Photinus pyralis.</title>
        <authorList>
            <consortium name="Photinus pyralis genome working group"/>
            <person name="Fallon T.R."/>
            <person name="Sander Lower S.E."/>
            <person name="Weng J.-K."/>
        </authorList>
    </citation>
    <scope>NUCLEOTIDE SEQUENCE</scope>
    <source>
        <strain evidence="2">TRF0915ILg1</strain>
        <tissue evidence="2">Whole body</tissue>
    </source>
</reference>
<dbReference type="GO" id="GO:1902936">
    <property type="term" value="F:phosphatidylinositol bisphosphate binding"/>
    <property type="evidence" value="ECO:0007669"/>
    <property type="project" value="TreeGrafter"/>
</dbReference>
<dbReference type="SMART" id="SM01100">
    <property type="entry name" value="CRAL_TRIO_N"/>
    <property type="match status" value="1"/>
</dbReference>
<protein>
    <recommendedName>
        <fullName evidence="1">CRAL-TRIO domain-containing protein</fullName>
    </recommendedName>
</protein>
<dbReference type="InterPro" id="IPR011074">
    <property type="entry name" value="CRAL/TRIO_N_dom"/>
</dbReference>
<dbReference type="EMBL" id="VTPC01000783">
    <property type="protein sequence ID" value="KAF2904399.1"/>
    <property type="molecule type" value="Genomic_DNA"/>
</dbReference>
<dbReference type="Proteomes" id="UP000801492">
    <property type="component" value="Unassembled WGS sequence"/>
</dbReference>
<dbReference type="InterPro" id="IPR036273">
    <property type="entry name" value="CRAL/TRIO_N_dom_sf"/>
</dbReference>
<dbReference type="PROSITE" id="PS50191">
    <property type="entry name" value="CRAL_TRIO"/>
    <property type="match status" value="1"/>
</dbReference>
<dbReference type="PANTHER" id="PTHR10174">
    <property type="entry name" value="ALPHA-TOCOPHEROL TRANSFER PROTEIN-RELATED"/>
    <property type="match status" value="1"/>
</dbReference>
<dbReference type="InterPro" id="IPR036865">
    <property type="entry name" value="CRAL-TRIO_dom_sf"/>
</dbReference>
<name>A0A8K0DHU3_IGNLU</name>
<gene>
    <name evidence="2" type="ORF">ILUMI_01776</name>
</gene>
<feature type="domain" description="CRAL-TRIO" evidence="1">
    <location>
        <begin position="114"/>
        <end position="280"/>
    </location>
</feature>
<evidence type="ECO:0000259" key="1">
    <source>
        <dbReference type="PROSITE" id="PS50191"/>
    </source>
</evidence>
<dbReference type="CDD" id="cd00170">
    <property type="entry name" value="SEC14"/>
    <property type="match status" value="1"/>
</dbReference>
<dbReference type="Gene3D" id="1.20.5.1200">
    <property type="entry name" value="Alpha-tocopherol transfer"/>
    <property type="match status" value="1"/>
</dbReference>